<evidence type="ECO:0000256" key="1">
    <source>
        <dbReference type="SAM" id="MobiDB-lite"/>
    </source>
</evidence>
<dbReference type="InterPro" id="IPR016450">
    <property type="entry name" value="UCP005522"/>
</dbReference>
<evidence type="ECO:0000313" key="3">
    <source>
        <dbReference type="EMBL" id="AKT43839.1"/>
    </source>
</evidence>
<dbReference type="Pfam" id="PF14403">
    <property type="entry name" value="CP_ATPgrasp_2"/>
    <property type="match status" value="1"/>
</dbReference>
<dbReference type="AlphaFoldDB" id="A0A0K1ESR3"/>
<dbReference type="Gene3D" id="3.30.1490.270">
    <property type="match status" value="1"/>
</dbReference>
<dbReference type="SUPFAM" id="SSF56059">
    <property type="entry name" value="Glutathione synthetase ATP-binding domain-like"/>
    <property type="match status" value="1"/>
</dbReference>
<evidence type="ECO:0000313" key="4">
    <source>
        <dbReference type="Proteomes" id="UP000067626"/>
    </source>
</evidence>
<dbReference type="InterPro" id="IPR051680">
    <property type="entry name" value="ATP-dep_Glu-Cys_Ligase-2"/>
</dbReference>
<feature type="region of interest" description="Disordered" evidence="1">
    <location>
        <begin position="486"/>
        <end position="508"/>
    </location>
</feature>
<dbReference type="PIRSF" id="PIRSF005522">
    <property type="entry name" value="UCP005522"/>
    <property type="match status" value="1"/>
</dbReference>
<organism evidence="3 4">
    <name type="scientific">Chondromyces crocatus</name>
    <dbReference type="NCBI Taxonomy" id="52"/>
    <lineage>
        <taxon>Bacteria</taxon>
        <taxon>Pseudomonadati</taxon>
        <taxon>Myxococcota</taxon>
        <taxon>Polyangia</taxon>
        <taxon>Polyangiales</taxon>
        <taxon>Polyangiaceae</taxon>
        <taxon>Chondromyces</taxon>
    </lineage>
</organism>
<dbReference type="PANTHER" id="PTHR34595:SF7">
    <property type="entry name" value="SLL1039 PROTEIN"/>
    <property type="match status" value="1"/>
</dbReference>
<proteinExistence type="predicted"/>
<feature type="domain" description="Circularly permuted ATP-grasp type 2" evidence="2">
    <location>
        <begin position="100"/>
        <end position="478"/>
    </location>
</feature>
<sequence>MSTGTSEPGLFAGYTALPGAYDELFGLDGAPRPEFRRAVGLLAGMSLRDFARAQQLAEIALLNQGVTFSVYADGRGKSLGQLADGKSRQLEKIFPFCLVPRLISAADWHHLERGLIQRVHALSLFVDDVYGEQRILAEGVIPRELVLGAAHYIPFLKGLKPPGGVRIHIAGVDLIRDPQGRFRVLEDNLRTPSGVSYVLENRLITKRVVPQLLDQSRVRRVDDYPNRLADTLRSVSPSFPGTTSAVLLTPGPYNSAYFEHSFLARSMGVELVQAADLFVDQDQVFVQTTRGPRRVHVIYRRTDEAFLDPEVFRPDSMLGVPGLMRAYAAGNVALANAPGNGVADDKAIYPFVPEMIRYYLAEEPILEQVPTYVCARDEDRRYVLDHLPELVVKAVDEAGGYGMLMGPESTAAERDEFRARIEQSPRRYIAQPRIELSAAPTWDPTGTEIMARRVDLRPYVLTGRDGPWVLPGGLTRVALRPGSYVVNSSQGGGSKDTWVLKDAPEPRP</sequence>
<dbReference type="KEGG" id="ccro:CMC5_080760"/>
<dbReference type="EMBL" id="CP012159">
    <property type="protein sequence ID" value="AKT43839.1"/>
    <property type="molecule type" value="Genomic_DNA"/>
</dbReference>
<dbReference type="Gene3D" id="3.40.50.11290">
    <property type="match status" value="1"/>
</dbReference>
<dbReference type="STRING" id="52.CMC5_080760"/>
<dbReference type="Proteomes" id="UP000067626">
    <property type="component" value="Chromosome"/>
</dbReference>
<dbReference type="PATRIC" id="fig|52.7.peg.8880"/>
<accession>A0A0K1ESR3</accession>
<keyword evidence="4" id="KW-1185">Reference proteome</keyword>
<protein>
    <recommendedName>
        <fullName evidence="2">Circularly permuted ATP-grasp type 2 domain-containing protein</fullName>
    </recommendedName>
</protein>
<dbReference type="PANTHER" id="PTHR34595">
    <property type="entry name" value="BLR5612 PROTEIN"/>
    <property type="match status" value="1"/>
</dbReference>
<dbReference type="OrthoDB" id="9804079at2"/>
<name>A0A0K1ESR3_CHOCO</name>
<dbReference type="InterPro" id="IPR025841">
    <property type="entry name" value="CP_ATPgrasp_2"/>
</dbReference>
<reference evidence="3 4" key="1">
    <citation type="submission" date="2015-07" db="EMBL/GenBank/DDBJ databases">
        <title>Genome analysis of myxobacterium Chondromyces crocatus Cm c5 reveals a high potential for natural compound synthesis and the genetic basis for the loss of fruiting body formation.</title>
        <authorList>
            <person name="Zaburannyi N."/>
            <person name="Bunk B."/>
            <person name="Maier J."/>
            <person name="Overmann J."/>
            <person name="Mueller R."/>
        </authorList>
    </citation>
    <scope>NUCLEOTIDE SEQUENCE [LARGE SCALE GENOMIC DNA]</scope>
    <source>
        <strain evidence="3 4">Cm c5</strain>
    </source>
</reference>
<evidence type="ECO:0000259" key="2">
    <source>
        <dbReference type="Pfam" id="PF14403"/>
    </source>
</evidence>
<feature type="compositionally biased region" description="Basic and acidic residues" evidence="1">
    <location>
        <begin position="498"/>
        <end position="508"/>
    </location>
</feature>
<gene>
    <name evidence="3" type="ORF">CMC5_080760</name>
</gene>